<gene>
    <name evidence="2" type="ORF">L1F06_011460</name>
</gene>
<feature type="transmembrane region" description="Helical" evidence="1">
    <location>
        <begin position="47"/>
        <end position="68"/>
    </location>
</feature>
<sequence>MQPLASPYNPIHIPLGLVLWSLWFVAVYGGLSVGCALAPPAPEQGQWTWLNALLALFSLLTFMVLLWLARRFQLAARRADEQPAGRFVARLAASVHLVGALGTLFVALPILSLPPCL</sequence>
<keyword evidence="1" id="KW-1133">Transmembrane helix</keyword>
<evidence type="ECO:0000256" key="1">
    <source>
        <dbReference type="SAM" id="Phobius"/>
    </source>
</evidence>
<dbReference type="Proteomes" id="UP001054897">
    <property type="component" value="Chromosome"/>
</dbReference>
<keyword evidence="3" id="KW-1185">Reference proteome</keyword>
<protein>
    <submittedName>
        <fullName evidence="2">Uncharacterized protein</fullName>
    </submittedName>
</protein>
<accession>A0ABY5AF39</accession>
<dbReference type="GeneID" id="300081597"/>
<reference evidence="2" key="1">
    <citation type="submission" date="2022-06" db="EMBL/GenBank/DDBJ databases">
        <title>Complete genome of Pseudomonas hydrolytica DSWY01T.</title>
        <authorList>
            <person name="Jung J."/>
            <person name="Jeon C.O."/>
        </authorList>
    </citation>
    <scope>NUCLEOTIDE SEQUENCE</scope>
    <source>
        <strain evidence="2">DSWY01</strain>
    </source>
</reference>
<proteinExistence type="predicted"/>
<evidence type="ECO:0000313" key="2">
    <source>
        <dbReference type="EMBL" id="USR42001.1"/>
    </source>
</evidence>
<organism evidence="2 3">
    <name type="scientific">Ectopseudomonas hydrolytica</name>
    <dbReference type="NCBI Taxonomy" id="2493633"/>
    <lineage>
        <taxon>Bacteria</taxon>
        <taxon>Pseudomonadati</taxon>
        <taxon>Pseudomonadota</taxon>
        <taxon>Gammaproteobacteria</taxon>
        <taxon>Pseudomonadales</taxon>
        <taxon>Pseudomonadaceae</taxon>
        <taxon>Ectopseudomonas</taxon>
    </lineage>
</organism>
<keyword evidence="1" id="KW-0472">Membrane</keyword>
<name>A0ABY5AF39_9GAMM</name>
<dbReference type="RefSeq" id="WP_129482674.1">
    <property type="nucleotide sequence ID" value="NZ_CAXYQR010000001.1"/>
</dbReference>
<dbReference type="EMBL" id="CP099397">
    <property type="protein sequence ID" value="USR42001.1"/>
    <property type="molecule type" value="Genomic_DNA"/>
</dbReference>
<feature type="transmembrane region" description="Helical" evidence="1">
    <location>
        <begin position="88"/>
        <end position="111"/>
    </location>
</feature>
<keyword evidence="1" id="KW-0812">Transmembrane</keyword>
<evidence type="ECO:0000313" key="3">
    <source>
        <dbReference type="Proteomes" id="UP001054897"/>
    </source>
</evidence>
<feature type="transmembrane region" description="Helical" evidence="1">
    <location>
        <begin position="12"/>
        <end position="41"/>
    </location>
</feature>